<evidence type="ECO:0000313" key="2">
    <source>
        <dbReference type="Proteomes" id="UP000006103"/>
    </source>
</evidence>
<geneLocation type="plasmid" evidence="1 2">
    <name>PBr_cp26</name>
</geneLocation>
<gene>
    <name evidence="1" type="ORF">BGAPBR_B0021</name>
</gene>
<dbReference type="Proteomes" id="UP000006103">
    <property type="component" value="Plasmid PBr_cp26"/>
</dbReference>
<keyword evidence="2" id="KW-1185">Reference proteome</keyword>
<sequence>MKKGFLSLKYSAYCKLYKIPHKTKKLLMIFKLSRPSKIKICNL</sequence>
<dbReference type="EMBL" id="CP001305">
    <property type="protein sequence ID" value="ACL34671.1"/>
    <property type="molecule type" value="Genomic_DNA"/>
</dbReference>
<keyword evidence="1" id="KW-0614">Plasmid</keyword>
<evidence type="ECO:0000313" key="1">
    <source>
        <dbReference type="EMBL" id="ACL34671.1"/>
    </source>
</evidence>
<name>B8F169_BORGR</name>
<dbReference type="AlphaFoldDB" id="B8F169"/>
<accession>B8F169</accession>
<organism evidence="1 2">
    <name type="scientific">Borreliella garinii PBr</name>
    <dbReference type="NCBI Taxonomy" id="498743"/>
    <lineage>
        <taxon>Bacteria</taxon>
        <taxon>Pseudomonadati</taxon>
        <taxon>Spirochaetota</taxon>
        <taxon>Spirochaetia</taxon>
        <taxon>Spirochaetales</taxon>
        <taxon>Borreliaceae</taxon>
        <taxon>Borreliella</taxon>
    </lineage>
</organism>
<proteinExistence type="predicted"/>
<protein>
    <submittedName>
        <fullName evidence="1">Uncharacterized protein</fullName>
    </submittedName>
</protein>
<reference evidence="1 2" key="1">
    <citation type="journal article" date="2011" name="J. Bacteriol.">
        <title>Whole-genome sequences of two Borrelia afzelii and two Borrelia garinii Lyme disease agent isolates.</title>
        <authorList>
            <person name="Casjens S.R."/>
            <person name="Mongodin E.F."/>
            <person name="Qiu W.-G."/>
            <person name="Dunn J.J."/>
            <person name="Luft B.J."/>
            <person name="Fraser-Liggett C.M."/>
            <person name="Schutzer S.E."/>
        </authorList>
    </citation>
    <scope>NUCLEOTIDE SEQUENCE [LARGE SCALE GENOMIC DNA]</scope>
    <source>
        <strain evidence="1 2">PBr</strain>
    </source>
</reference>